<sequence length="223" mass="23698">MTMKVRDVMGMVAITASLDAPFAELVETMRRFGVGAVTIVDADRRPVGVVMADDALLKEIHPGSTAGGLFEGRTRRAEHRKAAGTTAREIMTSPAITVTEGTPVRDAARLMHVHRIKQLPVINVMTGRVAGTVHQGDLLKVFTRPAAEIERDVRRAIAEADADPAPLSVLVEAGVVTLRGRVALRSQTERVTGAVEAVDGVVGVDAGLTFTTDDLASAPQVYL</sequence>
<evidence type="ECO:0000259" key="3">
    <source>
        <dbReference type="PROSITE" id="PS50914"/>
    </source>
</evidence>
<evidence type="ECO:0000313" key="5">
    <source>
        <dbReference type="EMBL" id="MFC4536053.1"/>
    </source>
</evidence>
<protein>
    <submittedName>
        <fullName evidence="5">CBS domain-containing protein</fullName>
    </submittedName>
</protein>
<accession>A0ABV9CTG4</accession>
<dbReference type="Pfam" id="PF04972">
    <property type="entry name" value="BON"/>
    <property type="match status" value="1"/>
</dbReference>
<dbReference type="PANTHER" id="PTHR43080">
    <property type="entry name" value="CBS DOMAIN-CONTAINING PROTEIN CBSX3, MITOCHONDRIAL"/>
    <property type="match status" value="1"/>
</dbReference>
<dbReference type="PROSITE" id="PS50914">
    <property type="entry name" value="BON"/>
    <property type="match status" value="1"/>
</dbReference>
<dbReference type="InterPro" id="IPR051257">
    <property type="entry name" value="Diverse_CBS-Domain"/>
</dbReference>
<evidence type="ECO:0000313" key="6">
    <source>
        <dbReference type="Proteomes" id="UP001596004"/>
    </source>
</evidence>
<reference evidence="6" key="1">
    <citation type="journal article" date="2019" name="Int. J. Syst. Evol. Microbiol.">
        <title>The Global Catalogue of Microorganisms (GCM) 10K type strain sequencing project: providing services to taxonomists for standard genome sequencing and annotation.</title>
        <authorList>
            <consortium name="The Broad Institute Genomics Platform"/>
            <consortium name="The Broad Institute Genome Sequencing Center for Infectious Disease"/>
            <person name="Wu L."/>
            <person name="Ma J."/>
        </authorList>
    </citation>
    <scope>NUCLEOTIDE SEQUENCE [LARGE SCALE GENOMIC DNA]</scope>
    <source>
        <strain evidence="6">CGMCC 4.7132</strain>
    </source>
</reference>
<feature type="domain" description="CBS" evidence="4">
    <location>
        <begin position="9"/>
        <end position="65"/>
    </location>
</feature>
<dbReference type="SMART" id="SM00116">
    <property type="entry name" value="CBS"/>
    <property type="match status" value="2"/>
</dbReference>
<dbReference type="SUPFAM" id="SSF54631">
    <property type="entry name" value="CBS-domain pair"/>
    <property type="match status" value="1"/>
</dbReference>
<feature type="domain" description="CBS" evidence="4">
    <location>
        <begin position="91"/>
        <end position="148"/>
    </location>
</feature>
<dbReference type="EMBL" id="JBHSFP010000038">
    <property type="protein sequence ID" value="MFC4536053.1"/>
    <property type="molecule type" value="Genomic_DNA"/>
</dbReference>
<dbReference type="Gene3D" id="3.10.580.10">
    <property type="entry name" value="CBS-domain"/>
    <property type="match status" value="1"/>
</dbReference>
<feature type="domain" description="BON" evidence="3">
    <location>
        <begin position="145"/>
        <end position="212"/>
    </location>
</feature>
<dbReference type="PANTHER" id="PTHR43080:SF29">
    <property type="entry name" value="OS02G0818000 PROTEIN"/>
    <property type="match status" value="1"/>
</dbReference>
<dbReference type="RefSeq" id="WP_380849753.1">
    <property type="nucleotide sequence ID" value="NZ_JBHSFP010000038.1"/>
</dbReference>
<evidence type="ECO:0000259" key="4">
    <source>
        <dbReference type="PROSITE" id="PS51371"/>
    </source>
</evidence>
<dbReference type="Proteomes" id="UP001596004">
    <property type="component" value="Unassembled WGS sequence"/>
</dbReference>
<proteinExistence type="predicted"/>
<evidence type="ECO:0000256" key="2">
    <source>
        <dbReference type="PROSITE-ProRule" id="PRU00703"/>
    </source>
</evidence>
<evidence type="ECO:0000256" key="1">
    <source>
        <dbReference type="ARBA" id="ARBA00023122"/>
    </source>
</evidence>
<keyword evidence="1 2" id="KW-0129">CBS domain</keyword>
<organism evidence="5 6">
    <name type="scientific">Sphaerisporangium dianthi</name>
    <dbReference type="NCBI Taxonomy" id="1436120"/>
    <lineage>
        <taxon>Bacteria</taxon>
        <taxon>Bacillati</taxon>
        <taxon>Actinomycetota</taxon>
        <taxon>Actinomycetes</taxon>
        <taxon>Streptosporangiales</taxon>
        <taxon>Streptosporangiaceae</taxon>
        <taxon>Sphaerisporangium</taxon>
    </lineage>
</organism>
<dbReference type="InterPro" id="IPR000644">
    <property type="entry name" value="CBS_dom"/>
</dbReference>
<name>A0ABV9CTG4_9ACTN</name>
<dbReference type="Gene3D" id="3.30.1340.30">
    <property type="match status" value="1"/>
</dbReference>
<dbReference type="Pfam" id="PF00571">
    <property type="entry name" value="CBS"/>
    <property type="match status" value="2"/>
</dbReference>
<comment type="caution">
    <text evidence="5">The sequence shown here is derived from an EMBL/GenBank/DDBJ whole genome shotgun (WGS) entry which is preliminary data.</text>
</comment>
<dbReference type="PROSITE" id="PS51371">
    <property type="entry name" value="CBS"/>
    <property type="match status" value="2"/>
</dbReference>
<dbReference type="InterPro" id="IPR007055">
    <property type="entry name" value="BON_dom"/>
</dbReference>
<dbReference type="InterPro" id="IPR046342">
    <property type="entry name" value="CBS_dom_sf"/>
</dbReference>
<gene>
    <name evidence="5" type="ORF">ACFO60_35250</name>
</gene>
<keyword evidence="6" id="KW-1185">Reference proteome</keyword>